<dbReference type="SUPFAM" id="SSF52540">
    <property type="entry name" value="P-loop containing nucleoside triphosphate hydrolases"/>
    <property type="match status" value="1"/>
</dbReference>
<dbReference type="GO" id="GO:0005524">
    <property type="term" value="F:ATP binding"/>
    <property type="evidence" value="ECO:0007669"/>
    <property type="project" value="UniProtKB-KW"/>
</dbReference>
<comment type="caution">
    <text evidence="4">The sequence shown here is derived from an EMBL/GenBank/DDBJ whole genome shotgun (WGS) entry which is preliminary data.</text>
</comment>
<dbReference type="Proteomes" id="UP001075225">
    <property type="component" value="Unassembled WGS sequence"/>
</dbReference>
<proteinExistence type="predicted"/>
<dbReference type="EMBL" id="JAPXGO010000001">
    <property type="protein sequence ID" value="MCZ6159173.1"/>
    <property type="molecule type" value="Genomic_DNA"/>
</dbReference>
<keyword evidence="1" id="KW-0547">Nucleotide-binding</keyword>
<protein>
    <submittedName>
        <fullName evidence="4">ABC transporter ATP-binding protein</fullName>
    </submittedName>
</protein>
<name>A0A9Q4PRJ0_9BACT</name>
<organism evidence="4 5">
    <name type="scientific">Campylobacter ureolyticus</name>
    <dbReference type="NCBI Taxonomy" id="827"/>
    <lineage>
        <taxon>Bacteria</taxon>
        <taxon>Pseudomonadati</taxon>
        <taxon>Campylobacterota</taxon>
        <taxon>Epsilonproteobacteria</taxon>
        <taxon>Campylobacterales</taxon>
        <taxon>Campylobacteraceae</taxon>
        <taxon>Campylobacter</taxon>
    </lineage>
</organism>
<evidence type="ECO:0000259" key="3">
    <source>
        <dbReference type="PROSITE" id="PS50893"/>
    </source>
</evidence>
<dbReference type="Gene3D" id="3.40.50.300">
    <property type="entry name" value="P-loop containing nucleotide triphosphate hydrolases"/>
    <property type="match status" value="1"/>
</dbReference>
<dbReference type="InterPro" id="IPR003439">
    <property type="entry name" value="ABC_transporter-like_ATP-bd"/>
</dbReference>
<dbReference type="PROSITE" id="PS00211">
    <property type="entry name" value="ABC_TRANSPORTER_1"/>
    <property type="match status" value="1"/>
</dbReference>
<dbReference type="PROSITE" id="PS50893">
    <property type="entry name" value="ABC_TRANSPORTER_2"/>
    <property type="match status" value="1"/>
</dbReference>
<dbReference type="AlphaFoldDB" id="A0A9Q4PRJ0"/>
<dbReference type="GO" id="GO:0016887">
    <property type="term" value="F:ATP hydrolysis activity"/>
    <property type="evidence" value="ECO:0007669"/>
    <property type="project" value="InterPro"/>
</dbReference>
<dbReference type="InterPro" id="IPR027417">
    <property type="entry name" value="P-loop_NTPase"/>
</dbReference>
<accession>A0A9Q4PRJ0</accession>
<evidence type="ECO:0000256" key="2">
    <source>
        <dbReference type="ARBA" id="ARBA00022840"/>
    </source>
</evidence>
<evidence type="ECO:0000256" key="1">
    <source>
        <dbReference type="ARBA" id="ARBA00022741"/>
    </source>
</evidence>
<reference evidence="4" key="1">
    <citation type="submission" date="2022-12" db="EMBL/GenBank/DDBJ databases">
        <title>Species Delineation and Comparative Genomics within the Campylobacter ureolyticus Complex.</title>
        <authorList>
            <person name="Maki J."/>
            <person name="Howard M."/>
            <person name="Connelly S."/>
            <person name="Hardy D.J."/>
            <person name="Cameron A."/>
        </authorList>
    </citation>
    <scope>NUCLEOTIDE SEQUENCE</scope>
    <source>
        <strain evidence="4">URMC_787</strain>
    </source>
</reference>
<dbReference type="RefSeq" id="WP_269484278.1">
    <property type="nucleotide sequence ID" value="NZ_JAPXGO010000001.1"/>
</dbReference>
<evidence type="ECO:0000313" key="5">
    <source>
        <dbReference type="Proteomes" id="UP001075225"/>
    </source>
</evidence>
<dbReference type="PANTHER" id="PTHR42798:SF2">
    <property type="entry name" value="ABC TRANSPORTER ATP-BINDING PROTEIN MG467-RELATED"/>
    <property type="match status" value="1"/>
</dbReference>
<gene>
    <name evidence="4" type="ORF">O6B32_01560</name>
</gene>
<dbReference type="InterPro" id="IPR017871">
    <property type="entry name" value="ABC_transporter-like_CS"/>
</dbReference>
<keyword evidence="2 4" id="KW-0067">ATP-binding</keyword>
<dbReference type="Pfam" id="PF00005">
    <property type="entry name" value="ABC_tran"/>
    <property type="match status" value="1"/>
</dbReference>
<dbReference type="SMART" id="SM00382">
    <property type="entry name" value="AAA"/>
    <property type="match status" value="1"/>
</dbReference>
<evidence type="ECO:0000313" key="4">
    <source>
        <dbReference type="EMBL" id="MCZ6159173.1"/>
    </source>
</evidence>
<sequence>MELLKSVGLKHSFDYTLFENLNLTLLSKQSLAILGVSGCGKSTLLHILSTLLEPDEGEVFYKNISLYSQNIDEKLNIRRHDFGIIFQSHYLFKGFSAYENIELSTILTKQKMDNELFKKLKIENILNQKVGELSGGQQQRVSIARVLSKKPSIIFADEPTGNLDKDTANDVMNTLFDYIKNTNSGLILVTHDEKIASNCDEIYRLENKILKKIS</sequence>
<dbReference type="InterPro" id="IPR003593">
    <property type="entry name" value="AAA+_ATPase"/>
</dbReference>
<dbReference type="PANTHER" id="PTHR42798">
    <property type="entry name" value="LIPOPROTEIN-RELEASING SYSTEM ATP-BINDING PROTEIN LOLD"/>
    <property type="match status" value="1"/>
</dbReference>
<feature type="domain" description="ABC transporter" evidence="3">
    <location>
        <begin position="2"/>
        <end position="213"/>
    </location>
</feature>